<dbReference type="Proteomes" id="UP001595698">
    <property type="component" value="Unassembled WGS sequence"/>
</dbReference>
<protein>
    <recommendedName>
        <fullName evidence="1">Tryptophan 2,3-dioxygenase</fullName>
        <shortName evidence="1">TDO</shortName>
        <ecNumber evidence="1">1.13.11.11</ecNumber>
    </recommendedName>
    <alternativeName>
        <fullName evidence="1">Tryptamin 2,3-dioxygenase</fullName>
    </alternativeName>
    <alternativeName>
        <fullName evidence="1">Tryptophan oxygenase</fullName>
        <shortName evidence="1">TO</shortName>
        <shortName evidence="1">TRPO</shortName>
    </alternativeName>
    <alternativeName>
        <fullName evidence="1">Tryptophan pyrrolase</fullName>
    </alternativeName>
    <alternativeName>
        <fullName evidence="1">Tryptophanase</fullName>
    </alternativeName>
</protein>
<keyword evidence="1" id="KW-0823">Tryptophan catabolism</keyword>
<dbReference type="EMBL" id="JBHSBC010000014">
    <property type="protein sequence ID" value="MFC3981760.1"/>
    <property type="molecule type" value="Genomic_DNA"/>
</dbReference>
<feature type="binding site" description="axial binding residue" evidence="1">
    <location>
        <position position="254"/>
    </location>
    <ligand>
        <name>heme</name>
        <dbReference type="ChEBI" id="CHEBI:30413"/>
    </ligand>
    <ligandPart>
        <name>Fe</name>
        <dbReference type="ChEBI" id="CHEBI:18248"/>
    </ligandPart>
</feature>
<name>A0ABV8F2T7_9ACTN</name>
<dbReference type="Gene3D" id="1.20.58.480">
    <property type="match status" value="1"/>
</dbReference>
<evidence type="ECO:0000256" key="1">
    <source>
        <dbReference type="HAMAP-Rule" id="MF_01972"/>
    </source>
</evidence>
<dbReference type="PANTHER" id="PTHR10138">
    <property type="entry name" value="TRYPTOPHAN 2,3-DIOXYGENASE"/>
    <property type="match status" value="1"/>
</dbReference>
<keyword evidence="1" id="KW-0223">Dioxygenase</keyword>
<evidence type="ECO:0000313" key="3">
    <source>
        <dbReference type="Proteomes" id="UP001595698"/>
    </source>
</evidence>
<keyword evidence="1" id="KW-0408">Iron</keyword>
<organism evidence="2 3">
    <name type="scientific">Streptosporangium jomthongense</name>
    <dbReference type="NCBI Taxonomy" id="1193683"/>
    <lineage>
        <taxon>Bacteria</taxon>
        <taxon>Bacillati</taxon>
        <taxon>Actinomycetota</taxon>
        <taxon>Actinomycetes</taxon>
        <taxon>Streptosporangiales</taxon>
        <taxon>Streptosporangiaceae</taxon>
        <taxon>Streptosporangium</taxon>
    </lineage>
</organism>
<feature type="binding site" evidence="1">
    <location>
        <position position="134"/>
    </location>
    <ligand>
        <name>substrate</name>
    </ligand>
</feature>
<proteinExistence type="inferred from homology"/>
<keyword evidence="1" id="KW-0479">Metal-binding</keyword>
<sequence>MTTRRTRGPGAGRVGVMDKRGRADRAAANAGAPTLEFTARTPYDEYVGTEVLHGLQRTVTDVPEELAFLVTTQVMELYFGLLRAEWTLARGLLDEDDVTGATTVIVRSVRHFEALNAAWTALGWMTPAQFNSFRDELGEASGFQSAMYRHLEFLLGNKSESLIRPHRRDPKVHQELLDALRAPSLYDSTLALLARRGFDIPVRHDLTAEYVPSPLVEAAWVRVYAERGPGDELWALGEALTDLSERFSDWRYRHLMAVRRSMGAKPGSGGSSGLSWLERSLRREVFPELWSARTAM</sequence>
<dbReference type="SUPFAM" id="SSF140959">
    <property type="entry name" value="Indolic compounds 2,3-dioxygenase-like"/>
    <property type="match status" value="1"/>
</dbReference>
<comment type="cofactor">
    <cofactor evidence="1">
        <name>heme</name>
        <dbReference type="ChEBI" id="CHEBI:30413"/>
    </cofactor>
    <text evidence="1">Binds 1 heme group per subunit.</text>
</comment>
<keyword evidence="1" id="KW-0560">Oxidoreductase</keyword>
<dbReference type="EC" id="1.13.11.11" evidence="1"/>
<reference evidence="3" key="1">
    <citation type="journal article" date="2019" name="Int. J. Syst. Evol. Microbiol.">
        <title>The Global Catalogue of Microorganisms (GCM) 10K type strain sequencing project: providing services to taxonomists for standard genome sequencing and annotation.</title>
        <authorList>
            <consortium name="The Broad Institute Genomics Platform"/>
            <consortium name="The Broad Institute Genome Sequencing Center for Infectious Disease"/>
            <person name="Wu L."/>
            <person name="Ma J."/>
        </authorList>
    </citation>
    <scope>NUCLEOTIDE SEQUENCE [LARGE SCALE GENOMIC DNA]</scope>
    <source>
        <strain evidence="3">TBRC 7912</strain>
    </source>
</reference>
<dbReference type="Pfam" id="PF03301">
    <property type="entry name" value="Trp_dioxygenase"/>
    <property type="match status" value="1"/>
</dbReference>
<dbReference type="HAMAP" id="MF_01972">
    <property type="entry name" value="T23O"/>
    <property type="match status" value="1"/>
</dbReference>
<comment type="function">
    <text evidence="1">Heme-dependent dioxygenase that catalyzes the oxidative cleavage of the L-tryptophan (L-Trp) pyrrole ring and converts L-tryptophan to N-formyl-L-kynurenine. Catalyzes the oxidative cleavage of the indole moiety.</text>
</comment>
<accession>A0ABV8F2T7</accession>
<comment type="subunit">
    <text evidence="1">Homotetramer.</text>
</comment>
<keyword evidence="1" id="KW-0349">Heme</keyword>
<comment type="caution">
    <text evidence="1">Lacks conserved residue(s) required for the propagation of feature annotation.</text>
</comment>
<comment type="caution">
    <text evidence="2">The sequence shown here is derived from an EMBL/GenBank/DDBJ whole genome shotgun (WGS) entry which is preliminary data.</text>
</comment>
<gene>
    <name evidence="1" type="primary">kynA</name>
    <name evidence="2" type="ORF">ACFOYY_16590</name>
</gene>
<comment type="catalytic activity">
    <reaction evidence="1">
        <text>L-tryptophan + O2 = N-formyl-L-kynurenine</text>
        <dbReference type="Rhea" id="RHEA:24536"/>
        <dbReference type="ChEBI" id="CHEBI:15379"/>
        <dbReference type="ChEBI" id="CHEBI:57912"/>
        <dbReference type="ChEBI" id="CHEBI:58629"/>
        <dbReference type="EC" id="1.13.11.11"/>
    </reaction>
</comment>
<keyword evidence="3" id="KW-1185">Reference proteome</keyword>
<evidence type="ECO:0000313" key="2">
    <source>
        <dbReference type="EMBL" id="MFC3981760.1"/>
    </source>
</evidence>
<dbReference type="InterPro" id="IPR037217">
    <property type="entry name" value="Trp/Indoleamine_2_3_dOase-like"/>
</dbReference>
<comment type="similarity">
    <text evidence="1">Belongs to the tryptophan 2,3-dioxygenase family.</text>
</comment>
<comment type="pathway">
    <text evidence="1">Amino-acid degradation; L-tryptophan degradation via kynurenine pathway; L-kynurenine from L-tryptophan: step 1/2.</text>
</comment>
<dbReference type="RefSeq" id="WP_362775068.1">
    <property type="nucleotide sequence ID" value="NZ_JBHSBC010000014.1"/>
</dbReference>
<dbReference type="InterPro" id="IPR004981">
    <property type="entry name" value="Trp_2_3_dOase"/>
</dbReference>
<dbReference type="PANTHER" id="PTHR10138:SF0">
    <property type="entry name" value="TRYPTOPHAN 2,3-DIOXYGENASE"/>
    <property type="match status" value="1"/>
</dbReference>